<dbReference type="Proteomes" id="UP001258315">
    <property type="component" value="Unassembled WGS sequence"/>
</dbReference>
<dbReference type="Gene3D" id="3.40.50.2000">
    <property type="entry name" value="Glycogen Phosphorylase B"/>
    <property type="match status" value="2"/>
</dbReference>
<dbReference type="EMBL" id="JAVLVU010000001">
    <property type="protein sequence ID" value="MDT3404908.1"/>
    <property type="molecule type" value="Genomic_DNA"/>
</dbReference>
<dbReference type="PANTHER" id="PTHR48050:SF13">
    <property type="entry name" value="STEROL 3-BETA-GLUCOSYLTRANSFERASE UGT80A2"/>
    <property type="match status" value="1"/>
</dbReference>
<name>A0ABU3GYS0_9SPHI</name>
<sequence>MHFGLFTYGSRGDVQPYMALALGLMHHGHQVTLAAPQNFKNLIEGYGISFHPLHGNAEELIYSPECLQVINSGNDVAFLKHLFSMLSNMKEPLLESMLSCGHKVDAFIVNNLGSDIYGAVAEKLGKKMMIVQLNPPNITTREFAMPGLDWFNMSWYNQLTYSIANAVLWKLAKKTTYTFRNLLQLPPLKQSVFKQYIEDKIPVIHAFSTELIKRPADWQEQHVVTGFLTLPQQIIQNNYTAQAELVSWLTRGDKPIYIGFGSIPVPDPEKLRGIIEQLLTATNHRIIFCTGWSHVPNLPQHTNLMVISQVNHQWLLPQCKTAVIHGGVGTLAAVLKAGIPVIIVSIFVDQPLWGKIIAKKKNGLHIPWRKLTAVKLLNAINKTADAQMQNEAKQAAKNINQQDGVKNAVYAIEQYLVKP</sequence>
<dbReference type="EC" id="2.4.1.173" evidence="3"/>
<keyword evidence="4" id="KW-1185">Reference proteome</keyword>
<feature type="domain" description="Erythromycin biosynthesis protein CIII-like C-terminal" evidence="2">
    <location>
        <begin position="294"/>
        <end position="395"/>
    </location>
</feature>
<organism evidence="3 4">
    <name type="scientific">Mucilaginibacter terrae</name>
    <dbReference type="NCBI Taxonomy" id="1955052"/>
    <lineage>
        <taxon>Bacteria</taxon>
        <taxon>Pseudomonadati</taxon>
        <taxon>Bacteroidota</taxon>
        <taxon>Sphingobacteriia</taxon>
        <taxon>Sphingobacteriales</taxon>
        <taxon>Sphingobacteriaceae</taxon>
        <taxon>Mucilaginibacter</taxon>
    </lineage>
</organism>
<dbReference type="InterPro" id="IPR002213">
    <property type="entry name" value="UDP_glucos_trans"/>
</dbReference>
<reference evidence="4" key="1">
    <citation type="submission" date="2023-07" db="EMBL/GenBank/DDBJ databases">
        <title>Functional and genomic diversity of the sorghum phyllosphere microbiome.</title>
        <authorList>
            <person name="Shade A."/>
        </authorList>
    </citation>
    <scope>NUCLEOTIDE SEQUENCE [LARGE SCALE GENOMIC DNA]</scope>
    <source>
        <strain evidence="4">SORGH_AS_0422</strain>
    </source>
</reference>
<dbReference type="Pfam" id="PF03033">
    <property type="entry name" value="Glyco_transf_28"/>
    <property type="match status" value="1"/>
</dbReference>
<gene>
    <name evidence="3" type="ORF">QE417_003980</name>
</gene>
<dbReference type="InterPro" id="IPR050426">
    <property type="entry name" value="Glycosyltransferase_28"/>
</dbReference>
<dbReference type="SUPFAM" id="SSF53756">
    <property type="entry name" value="UDP-Glycosyltransferase/glycogen phosphorylase"/>
    <property type="match status" value="1"/>
</dbReference>
<dbReference type="InterPro" id="IPR010610">
    <property type="entry name" value="EryCIII-like_C"/>
</dbReference>
<dbReference type="Pfam" id="PF06722">
    <property type="entry name" value="EryCIII-like_C"/>
    <property type="match status" value="1"/>
</dbReference>
<keyword evidence="3" id="KW-0328">Glycosyltransferase</keyword>
<evidence type="ECO:0000259" key="2">
    <source>
        <dbReference type="Pfam" id="PF06722"/>
    </source>
</evidence>
<feature type="domain" description="Glycosyltransferase family 28 N-terminal" evidence="1">
    <location>
        <begin position="5"/>
        <end position="135"/>
    </location>
</feature>
<dbReference type="InterPro" id="IPR004276">
    <property type="entry name" value="GlycoTrans_28_N"/>
</dbReference>
<dbReference type="RefSeq" id="WP_311952782.1">
    <property type="nucleotide sequence ID" value="NZ_JAVLVU010000001.1"/>
</dbReference>
<dbReference type="GO" id="GO:0016906">
    <property type="term" value="F:sterol 3-beta-glucosyltransferase activity"/>
    <property type="evidence" value="ECO:0007669"/>
    <property type="project" value="UniProtKB-EC"/>
</dbReference>
<evidence type="ECO:0000259" key="1">
    <source>
        <dbReference type="Pfam" id="PF03033"/>
    </source>
</evidence>
<protein>
    <submittedName>
        <fullName evidence="3">Sterol 3beta-glucosyltransferase</fullName>
        <ecNumber evidence="3">2.4.1.173</ecNumber>
    </submittedName>
</protein>
<keyword evidence="3" id="KW-0808">Transferase</keyword>
<evidence type="ECO:0000313" key="4">
    <source>
        <dbReference type="Proteomes" id="UP001258315"/>
    </source>
</evidence>
<dbReference type="PANTHER" id="PTHR48050">
    <property type="entry name" value="STEROL 3-BETA-GLUCOSYLTRANSFERASE"/>
    <property type="match status" value="1"/>
</dbReference>
<dbReference type="CDD" id="cd03784">
    <property type="entry name" value="GT1_Gtf-like"/>
    <property type="match status" value="1"/>
</dbReference>
<proteinExistence type="predicted"/>
<comment type="caution">
    <text evidence="3">The sequence shown here is derived from an EMBL/GenBank/DDBJ whole genome shotgun (WGS) entry which is preliminary data.</text>
</comment>
<evidence type="ECO:0000313" key="3">
    <source>
        <dbReference type="EMBL" id="MDT3404908.1"/>
    </source>
</evidence>
<accession>A0ABU3GYS0</accession>